<dbReference type="PROSITE" id="PS51257">
    <property type="entry name" value="PROKAR_LIPOPROTEIN"/>
    <property type="match status" value="1"/>
</dbReference>
<dbReference type="PANTHER" id="PTHR48081">
    <property type="entry name" value="AB HYDROLASE SUPERFAMILY PROTEIN C4A8.06C"/>
    <property type="match status" value="1"/>
</dbReference>
<accession>A0A9X4EW85</accession>
<feature type="signal peptide" evidence="2">
    <location>
        <begin position="1"/>
        <end position="18"/>
    </location>
</feature>
<dbReference type="Proteomes" id="UP001140979">
    <property type="component" value="Unassembled WGS sequence"/>
</dbReference>
<evidence type="ECO:0000313" key="4">
    <source>
        <dbReference type="EMBL" id="MDE1241458.1"/>
    </source>
</evidence>
<evidence type="ECO:0000259" key="3">
    <source>
        <dbReference type="Pfam" id="PF20434"/>
    </source>
</evidence>
<dbReference type="Gene3D" id="3.40.50.1820">
    <property type="entry name" value="alpha/beta hydrolase"/>
    <property type="match status" value="1"/>
</dbReference>
<comment type="caution">
    <text evidence="4">The sequence shown here is derived from an EMBL/GenBank/DDBJ whole genome shotgun (WGS) entry which is preliminary data.</text>
</comment>
<evidence type="ECO:0000256" key="1">
    <source>
        <dbReference type="ARBA" id="ARBA00022801"/>
    </source>
</evidence>
<dbReference type="InterPro" id="IPR049492">
    <property type="entry name" value="BD-FAE-like_dom"/>
</dbReference>
<dbReference type="GO" id="GO:0016787">
    <property type="term" value="F:hydrolase activity"/>
    <property type="evidence" value="ECO:0007669"/>
    <property type="project" value="UniProtKB-KW"/>
</dbReference>
<dbReference type="AlphaFoldDB" id="A0A9X4EW85"/>
<organism evidence="4 5">
    <name type="scientific">Vibrio aestuarianus</name>
    <dbReference type="NCBI Taxonomy" id="28171"/>
    <lineage>
        <taxon>Bacteria</taxon>
        <taxon>Pseudomonadati</taxon>
        <taxon>Pseudomonadota</taxon>
        <taxon>Gammaproteobacteria</taxon>
        <taxon>Vibrionales</taxon>
        <taxon>Vibrionaceae</taxon>
        <taxon>Vibrio</taxon>
    </lineage>
</organism>
<dbReference type="InterPro" id="IPR029058">
    <property type="entry name" value="AB_hydrolase_fold"/>
</dbReference>
<proteinExistence type="predicted"/>
<gene>
    <name evidence="4" type="ORF">L9W94_04695</name>
</gene>
<dbReference type="InterPro" id="IPR050300">
    <property type="entry name" value="GDXG_lipolytic_enzyme"/>
</dbReference>
<feature type="domain" description="BD-FAE-like" evidence="3">
    <location>
        <begin position="50"/>
        <end position="260"/>
    </location>
</feature>
<reference evidence="4" key="1">
    <citation type="submission" date="2022-02" db="EMBL/GenBank/DDBJ databases">
        <title>Emergence and expansion in Europe of a Vibrio aestuarianus clonal complex pathogenic for oysters.</title>
        <authorList>
            <person name="Mesnil A."/>
            <person name="Travers M.-A."/>
        </authorList>
    </citation>
    <scope>NUCLEOTIDE SEQUENCE</scope>
    <source>
        <strain evidence="4">19_064_11T1</strain>
    </source>
</reference>
<dbReference type="SUPFAM" id="SSF53474">
    <property type="entry name" value="alpha/beta-Hydrolases"/>
    <property type="match status" value="1"/>
</dbReference>
<keyword evidence="2" id="KW-0732">Signal</keyword>
<dbReference type="EMBL" id="JAKNBA010000005">
    <property type="protein sequence ID" value="MDE1241458.1"/>
    <property type="molecule type" value="Genomic_DNA"/>
</dbReference>
<keyword evidence="1 4" id="KW-0378">Hydrolase</keyword>
<dbReference type="Pfam" id="PF20434">
    <property type="entry name" value="BD-FAE"/>
    <property type="match status" value="1"/>
</dbReference>
<dbReference type="PANTHER" id="PTHR48081:SF13">
    <property type="entry name" value="ALPHA_BETA HYDROLASE"/>
    <property type="match status" value="1"/>
</dbReference>
<name>A0A9X4EW85_9VIBR</name>
<evidence type="ECO:0000313" key="5">
    <source>
        <dbReference type="Proteomes" id="UP001140979"/>
    </source>
</evidence>
<dbReference type="RefSeq" id="WP_176314076.1">
    <property type="nucleotide sequence ID" value="NZ_JAKNBA010000005.1"/>
</dbReference>
<evidence type="ECO:0000256" key="2">
    <source>
        <dbReference type="SAM" id="SignalP"/>
    </source>
</evidence>
<protein>
    <submittedName>
        <fullName evidence="4">Alpha/beta hydrolase</fullName>
    </submittedName>
</protein>
<sequence>MKRVAALLTMLISTVSLVGCSVKSGYETTPAPVQKQTIDYKTVNGKTLELDLYLPSQQQVLPLLVWVHGGAWMRGSKDEFLTKNGRLANTLLNHGYAVAVINYRLSSEATFPAPVADINDAINYLIDRHQEYSLKNDSVVMMGRSAGAHLAMLVATSNTYDNGFYLAGNEPRYKVSAVVDFFGPSDLVELKGNSGAIDHDAPDSSQAKMLGKSPREDAELAKWASPTTYINNTTPPFIIFHGLNDTTVPYSQSEYLKSVLDGYGVENHLYLVDGAHHGDPIFDTQPYVTKVLDFIQAKVE</sequence>
<feature type="chain" id="PRO_5040862932" evidence="2">
    <location>
        <begin position="19"/>
        <end position="300"/>
    </location>
</feature>